<keyword evidence="5 7" id="KW-1133">Transmembrane helix</keyword>
<evidence type="ECO:0000256" key="5">
    <source>
        <dbReference type="ARBA" id="ARBA00022989"/>
    </source>
</evidence>
<dbReference type="InterPro" id="IPR045275">
    <property type="entry name" value="MscS_archaea/bacteria_type"/>
</dbReference>
<evidence type="ECO:0000259" key="8">
    <source>
        <dbReference type="Pfam" id="PF00924"/>
    </source>
</evidence>
<dbReference type="InterPro" id="IPR010920">
    <property type="entry name" value="LSM_dom_sf"/>
</dbReference>
<comment type="similarity">
    <text evidence="2">Belongs to the MscS (TC 1.A.23) family.</text>
</comment>
<evidence type="ECO:0000256" key="3">
    <source>
        <dbReference type="ARBA" id="ARBA00022475"/>
    </source>
</evidence>
<dbReference type="Gene3D" id="3.30.70.100">
    <property type="match status" value="1"/>
</dbReference>
<evidence type="ECO:0000256" key="7">
    <source>
        <dbReference type="SAM" id="Phobius"/>
    </source>
</evidence>
<reference evidence="10 11" key="1">
    <citation type="submission" date="2015-06" db="EMBL/GenBank/DDBJ databases">
        <title>Prevotella sp. 109, sp. nov., a novel member of the family Prevotellaceae isolated from human faeces.</title>
        <authorList>
            <person name="Shkoporov A.N."/>
            <person name="Chaplin A.V."/>
            <person name="Kafarskaia L.I."/>
            <person name="Efimov B.A."/>
        </authorList>
    </citation>
    <scope>NUCLEOTIDE SEQUENCE [LARGE SCALE GENOMIC DNA]</scope>
    <source>
        <strain evidence="10 11">109</strain>
    </source>
</reference>
<dbReference type="InterPro" id="IPR011014">
    <property type="entry name" value="MscS_channel_TM-2"/>
</dbReference>
<dbReference type="GO" id="GO:0008381">
    <property type="term" value="F:mechanosensitive monoatomic ion channel activity"/>
    <property type="evidence" value="ECO:0007669"/>
    <property type="project" value="InterPro"/>
</dbReference>
<sequence>MEVFGLSIRWIVVFLIKGFLIYVFVRILNAFIKYLFNRSQRKRGRIVFDETKISFIRQIITTAVYIIGVAAFLSLIPGMEKVSNSILASAGIMAMAVGLASQEALSNIVGGLFIIFSRPFKVGDFIQVDNVIVGTVKEITLRHTVIQNAENRMILIPNNKINSSTIVNSSYGETTTCSFIEVGVSYTTDLGHAIDVMRDEIMKHPMLIDHRTDEEKANNVPQVVIRVINLGDSAITLRAWAWASTTGNAFAMKCDLLRAIKERFDVEKIEIPYPYYNQIIMKA</sequence>
<feature type="transmembrane region" description="Helical" evidence="7">
    <location>
        <begin position="88"/>
        <end position="116"/>
    </location>
</feature>
<comment type="subcellular location">
    <subcellularLocation>
        <location evidence="1">Cell membrane</location>
        <topology evidence="1">Multi-pass membrane protein</topology>
    </subcellularLocation>
</comment>
<keyword evidence="11" id="KW-1185">Reference proteome</keyword>
<evidence type="ECO:0000259" key="9">
    <source>
        <dbReference type="Pfam" id="PF21082"/>
    </source>
</evidence>
<dbReference type="Pfam" id="PF21082">
    <property type="entry name" value="MS_channel_3rd"/>
    <property type="match status" value="1"/>
</dbReference>
<keyword evidence="4 7" id="KW-0812">Transmembrane</keyword>
<evidence type="ECO:0000256" key="2">
    <source>
        <dbReference type="ARBA" id="ARBA00008017"/>
    </source>
</evidence>
<feature type="domain" description="Mechanosensitive ion channel MscS" evidence="8">
    <location>
        <begin position="104"/>
        <end position="170"/>
    </location>
</feature>
<dbReference type="PANTHER" id="PTHR30221">
    <property type="entry name" value="SMALL-CONDUCTANCE MECHANOSENSITIVE CHANNEL"/>
    <property type="match status" value="1"/>
</dbReference>
<dbReference type="AlphaFoldDB" id="A0A8E1URH5"/>
<feature type="transmembrane region" description="Helical" evidence="7">
    <location>
        <begin position="55"/>
        <end position="76"/>
    </location>
</feature>
<dbReference type="InterPro" id="IPR023408">
    <property type="entry name" value="MscS_beta-dom_sf"/>
</dbReference>
<dbReference type="PANTHER" id="PTHR30221:SF1">
    <property type="entry name" value="SMALL-CONDUCTANCE MECHANOSENSITIVE CHANNEL"/>
    <property type="match status" value="1"/>
</dbReference>
<dbReference type="SUPFAM" id="SSF50182">
    <property type="entry name" value="Sm-like ribonucleoproteins"/>
    <property type="match status" value="1"/>
</dbReference>
<accession>A0A8E1URH5</accession>
<dbReference type="Gene3D" id="1.10.287.1260">
    <property type="match status" value="1"/>
</dbReference>
<name>A0A8E1URH5_9BACT</name>
<protein>
    <recommendedName>
        <fullName evidence="12">Mechanosensitive ion channel protein MscS</fullName>
    </recommendedName>
</protein>
<dbReference type="Proteomes" id="UP000036951">
    <property type="component" value="Unassembled WGS sequence"/>
</dbReference>
<dbReference type="Pfam" id="PF00924">
    <property type="entry name" value="MS_channel_2nd"/>
    <property type="match status" value="1"/>
</dbReference>
<evidence type="ECO:0008006" key="12">
    <source>
        <dbReference type="Google" id="ProtNLM"/>
    </source>
</evidence>
<dbReference type="SUPFAM" id="SSF82689">
    <property type="entry name" value="Mechanosensitive channel protein MscS (YggB), C-terminal domain"/>
    <property type="match status" value="1"/>
</dbReference>
<proteinExistence type="inferred from homology"/>
<dbReference type="GO" id="GO:0005886">
    <property type="term" value="C:plasma membrane"/>
    <property type="evidence" value="ECO:0007669"/>
    <property type="project" value="UniProtKB-SubCell"/>
</dbReference>
<keyword evidence="3" id="KW-1003">Cell membrane</keyword>
<gene>
    <name evidence="10" type="ORF">ACU52_09525</name>
</gene>
<evidence type="ECO:0000256" key="6">
    <source>
        <dbReference type="ARBA" id="ARBA00023136"/>
    </source>
</evidence>
<dbReference type="SUPFAM" id="SSF82861">
    <property type="entry name" value="Mechanosensitive channel protein MscS (YggB), transmembrane region"/>
    <property type="match status" value="1"/>
</dbReference>
<evidence type="ECO:0000313" key="11">
    <source>
        <dbReference type="Proteomes" id="UP000036951"/>
    </source>
</evidence>
<evidence type="ECO:0000256" key="1">
    <source>
        <dbReference type="ARBA" id="ARBA00004651"/>
    </source>
</evidence>
<feature type="transmembrane region" description="Helical" evidence="7">
    <location>
        <begin position="12"/>
        <end position="35"/>
    </location>
</feature>
<dbReference type="EMBL" id="LFQU01000018">
    <property type="protein sequence ID" value="KOO68153.1"/>
    <property type="molecule type" value="Genomic_DNA"/>
</dbReference>
<dbReference type="InterPro" id="IPR006685">
    <property type="entry name" value="MscS_channel_2nd"/>
</dbReference>
<keyword evidence="6 7" id="KW-0472">Membrane</keyword>
<dbReference type="InterPro" id="IPR049278">
    <property type="entry name" value="MS_channel_C"/>
</dbReference>
<dbReference type="InterPro" id="IPR011066">
    <property type="entry name" value="MscS_channel_C_sf"/>
</dbReference>
<evidence type="ECO:0000313" key="10">
    <source>
        <dbReference type="EMBL" id="KOO68153.1"/>
    </source>
</evidence>
<evidence type="ECO:0000256" key="4">
    <source>
        <dbReference type="ARBA" id="ARBA00022692"/>
    </source>
</evidence>
<comment type="caution">
    <text evidence="10">The sequence shown here is derived from an EMBL/GenBank/DDBJ whole genome shotgun (WGS) entry which is preliminary data.</text>
</comment>
<feature type="domain" description="Mechanosensitive ion channel MscS C-terminal" evidence="9">
    <location>
        <begin position="180"/>
        <end position="271"/>
    </location>
</feature>
<dbReference type="Gene3D" id="2.30.30.60">
    <property type="match status" value="1"/>
</dbReference>
<organism evidence="10 11">
    <name type="scientific">Xylanibacter rarus</name>
    <dbReference type="NCBI Taxonomy" id="1676614"/>
    <lineage>
        <taxon>Bacteria</taxon>
        <taxon>Pseudomonadati</taxon>
        <taxon>Bacteroidota</taxon>
        <taxon>Bacteroidia</taxon>
        <taxon>Bacteroidales</taxon>
        <taxon>Prevotellaceae</taxon>
        <taxon>Xylanibacter</taxon>
    </lineage>
</organism>